<proteinExistence type="predicted"/>
<accession>W2N5X9</accession>
<protein>
    <submittedName>
        <fullName evidence="2">Uncharacterized protein</fullName>
    </submittedName>
</protein>
<reference evidence="2" key="1">
    <citation type="submission" date="2013-11" db="EMBL/GenBank/DDBJ databases">
        <title>The Genome Sequence of Phytophthora parasitica IAC_01/95.</title>
        <authorList>
            <consortium name="The Broad Institute Genomics Platform"/>
            <person name="Russ C."/>
            <person name="Tyler B."/>
            <person name="Panabieres F."/>
            <person name="Shan W."/>
            <person name="Tripathy S."/>
            <person name="Grunwald N."/>
            <person name="Machado M."/>
            <person name="Johnson C.S."/>
            <person name="Arredondo F."/>
            <person name="Hong C."/>
            <person name="Coffey M."/>
            <person name="Young S.K."/>
            <person name="Zeng Q."/>
            <person name="Gargeya S."/>
            <person name="Fitzgerald M."/>
            <person name="Abouelleil A."/>
            <person name="Alvarado L."/>
            <person name="Chapman S.B."/>
            <person name="Gainer-Dewar J."/>
            <person name="Goldberg J."/>
            <person name="Griggs A."/>
            <person name="Gujja S."/>
            <person name="Hansen M."/>
            <person name="Howarth C."/>
            <person name="Imamovic A."/>
            <person name="Ireland A."/>
            <person name="Larimer J."/>
            <person name="McCowan C."/>
            <person name="Murphy C."/>
            <person name="Pearson M."/>
            <person name="Poon T.W."/>
            <person name="Priest M."/>
            <person name="Roberts A."/>
            <person name="Saif S."/>
            <person name="Shea T."/>
            <person name="Sykes S."/>
            <person name="Wortman J."/>
            <person name="Nusbaum C."/>
            <person name="Birren B."/>
        </authorList>
    </citation>
    <scope>NUCLEOTIDE SEQUENCE [LARGE SCALE GENOMIC DNA]</scope>
    <source>
        <strain evidence="2">IAC_01/95</strain>
    </source>
</reference>
<feature type="region of interest" description="Disordered" evidence="1">
    <location>
        <begin position="1"/>
        <end position="45"/>
    </location>
</feature>
<sequence length="135" mass="15291">MSTTGQRDDQHRLPRGVDTSAEEMGEENQAQEKEALLARPSSRQKFASDHDIVLLKAMNTVRPWTAAVGTSKGIMKVFDDIAIHCLALMNDWEDKEAQRKEEQTAKQRGIERSGELSIVSRWEKSLLKKQKGKRA</sequence>
<name>W2N5X9_PHYNI</name>
<evidence type="ECO:0000256" key="1">
    <source>
        <dbReference type="SAM" id="MobiDB-lite"/>
    </source>
</evidence>
<evidence type="ECO:0000313" key="2">
    <source>
        <dbReference type="EMBL" id="ETM43268.1"/>
    </source>
</evidence>
<dbReference type="AlphaFoldDB" id="W2N5X9"/>
<feature type="compositionally biased region" description="Basic and acidic residues" evidence="1">
    <location>
        <begin position="1"/>
        <end position="12"/>
    </location>
</feature>
<dbReference type="EMBL" id="KI693627">
    <property type="protein sequence ID" value="ETM43268.1"/>
    <property type="molecule type" value="Genomic_DNA"/>
</dbReference>
<dbReference type="Proteomes" id="UP000054532">
    <property type="component" value="Unassembled WGS sequence"/>
</dbReference>
<dbReference type="VEuPathDB" id="FungiDB:PPTG_12892"/>
<feature type="non-terminal residue" evidence="2">
    <location>
        <position position="135"/>
    </location>
</feature>
<organism evidence="2">
    <name type="scientific">Phytophthora nicotianae</name>
    <name type="common">Potato buckeye rot agent</name>
    <name type="synonym">Phytophthora parasitica</name>
    <dbReference type="NCBI Taxonomy" id="4792"/>
    <lineage>
        <taxon>Eukaryota</taxon>
        <taxon>Sar</taxon>
        <taxon>Stramenopiles</taxon>
        <taxon>Oomycota</taxon>
        <taxon>Peronosporomycetes</taxon>
        <taxon>Peronosporales</taxon>
        <taxon>Peronosporaceae</taxon>
        <taxon>Phytophthora</taxon>
    </lineage>
</organism>
<gene>
    <name evidence="2" type="ORF">L914_11222</name>
</gene>